<feature type="transmembrane region" description="Helical" evidence="1">
    <location>
        <begin position="802"/>
        <end position="832"/>
    </location>
</feature>
<keyword evidence="1" id="KW-0472">Membrane</keyword>
<dbReference type="EMBL" id="CAJNOR010002030">
    <property type="protein sequence ID" value="CAF1237186.1"/>
    <property type="molecule type" value="Genomic_DNA"/>
</dbReference>
<dbReference type="EMBL" id="CAJNOJ010000805">
    <property type="protein sequence ID" value="CAF1524447.1"/>
    <property type="molecule type" value="Genomic_DNA"/>
</dbReference>
<comment type="caution">
    <text evidence="2">The sequence shown here is derived from an EMBL/GenBank/DDBJ whole genome shotgun (WGS) entry which is preliminary data.</text>
</comment>
<keyword evidence="1" id="KW-1133">Transmembrane helix</keyword>
<feature type="transmembrane region" description="Helical" evidence="1">
    <location>
        <begin position="899"/>
        <end position="919"/>
    </location>
</feature>
<feature type="transmembrane region" description="Helical" evidence="1">
    <location>
        <begin position="1234"/>
        <end position="1263"/>
    </location>
</feature>
<organism evidence="2 4">
    <name type="scientific">Adineta ricciae</name>
    <name type="common">Rotifer</name>
    <dbReference type="NCBI Taxonomy" id="249248"/>
    <lineage>
        <taxon>Eukaryota</taxon>
        <taxon>Metazoa</taxon>
        <taxon>Spiralia</taxon>
        <taxon>Gnathifera</taxon>
        <taxon>Rotifera</taxon>
        <taxon>Eurotatoria</taxon>
        <taxon>Bdelloidea</taxon>
        <taxon>Adinetida</taxon>
        <taxon>Adinetidae</taxon>
        <taxon>Adineta</taxon>
    </lineage>
</organism>
<feature type="transmembrane region" description="Helical" evidence="1">
    <location>
        <begin position="50"/>
        <end position="68"/>
    </location>
</feature>
<reference evidence="2" key="1">
    <citation type="submission" date="2021-02" db="EMBL/GenBank/DDBJ databases">
        <authorList>
            <person name="Nowell W R."/>
        </authorList>
    </citation>
    <scope>NUCLEOTIDE SEQUENCE</scope>
</reference>
<feature type="transmembrane region" description="Helical" evidence="1">
    <location>
        <begin position="476"/>
        <end position="494"/>
    </location>
</feature>
<sequence>MAQRNQVINTSLSDWIKKIRFVHWLSKINLFETNDTSDESLHIQYWSTRVYIIIFTVTLCILSIYSLVKGVPQDIEIQYPTLSLYNELQRKYPSINCRCSNISIPYEQFVHFAPRYHQICSSDFVTQQWIDYLYNSTTTHFYFIVDFRLTASLQFRFLRNLCQQSIQAINTSLQSLNNNHFITVLLLEKDEFDIHMKAHIDALKIKTLNKISQMLEFVHNISFANSLQSAPRIDYPLELNNYNENWSFNPDLGRACINEVNGHCRYCSADPGVKAYAGFLGDKHWSTNTSQNHYAYLDIVDGWYTGCLPMDSLFHSTLKSFYNQTAINRILLYFRNSVHNFKCLNISNPTRFPPKSTTLKRIVNGSFIEEWNDQINYELYFNLCTPKSCVYTIEERIIYSMSTILGLYSGLATVLRFIIPKIIAFIVLRRRKTPRTNNTMNWLQKFKQFTRELNLFKSAIHVEPRDIHRQRWSTRIYIIVFIVILIIILLYLLLSVELRRIEKDNLSFSTVSNLQKQTFSSSLQCPCSNMAILKKDFIKFNPIYHEICLYKFTLDYLAGRLTHHLTNDGIAYNFNSTGGYLFKALKVFCELSQITIQTAIYEFGETQLLTKNLLTFEEFKFRMDSDIEDFISITSNQYIDTLILIQETTYANQLITPSETNYRYVVQNKSNNVSVHLITINNQSCSNFIHKECKNQYLLHGTLLDGLYASYYPVQSALLSQIKTLYNTSFMNTFQSPFCEFDSNRCVKALSKLINFPINATFALLSKKLFIELWNRTYNYTSYYERCKPNSCSYMIETKLDIASVISIIISLCSGLSALLRFLSPIIAIIIFSSCYKQTHHERTSENIQQNRGFPIKPLIIKLYKKMYRIMTELNVFENVNKSHPPEEELHTQRRLTRVYIFTFIIILIIILIYIAFIYQTKVITLNKLTFDYYKNYEQLIDCPCTNITIPYHIFINLNISFHEVCSSDFINSHSKWKNMLYSSFSHEITLENKTITFQRMAFAHFQALQIICERIIHVAQNELSIFLNSQFLSISLMKSDVFSKQIDNIFFNFKSNLLSSNYLFVLELIRNIYSSNAYISAYGTNWYPIIREAKHKEIIFMKSKEYNQSSCNCVTSIICVETMNLKLNNESLWSIPGMLSGCLPLDSMLESTLECLYDQICLDKISYALNSSIRYTTLMINHTRFRPINNFKINMILKEFFIEKWIENFSFESYFNACYVQTCSYTISKRFNIFYMLRTIIAFYGGLSLILTLIIPLIYKIIHKCYLKRKNRQVISMNISENQ</sequence>
<accession>A0A814Z0F4</accession>
<gene>
    <name evidence="3" type="ORF">EDS130_LOCUS44103</name>
    <name evidence="2" type="ORF">XAT740_LOCUS25542</name>
</gene>
<keyword evidence="4" id="KW-1185">Reference proteome</keyword>
<evidence type="ECO:0000313" key="4">
    <source>
        <dbReference type="Proteomes" id="UP000663828"/>
    </source>
</evidence>
<dbReference type="OrthoDB" id="10032007at2759"/>
<feature type="transmembrane region" description="Helical" evidence="1">
    <location>
        <begin position="405"/>
        <end position="428"/>
    </location>
</feature>
<keyword evidence="1" id="KW-0812">Transmembrane</keyword>
<protein>
    <submittedName>
        <fullName evidence="2">Uncharacterized protein</fullName>
    </submittedName>
</protein>
<evidence type="ECO:0000313" key="3">
    <source>
        <dbReference type="EMBL" id="CAF1524447.1"/>
    </source>
</evidence>
<proteinExistence type="predicted"/>
<evidence type="ECO:0000313" key="2">
    <source>
        <dbReference type="EMBL" id="CAF1237186.1"/>
    </source>
</evidence>
<dbReference type="Proteomes" id="UP000663828">
    <property type="component" value="Unassembled WGS sequence"/>
</dbReference>
<name>A0A814Z0F4_ADIRI</name>
<evidence type="ECO:0000256" key="1">
    <source>
        <dbReference type="SAM" id="Phobius"/>
    </source>
</evidence>
<dbReference type="Proteomes" id="UP000663852">
    <property type="component" value="Unassembled WGS sequence"/>
</dbReference>